<dbReference type="Pfam" id="PF01346">
    <property type="entry name" value="FKBP_N"/>
    <property type="match status" value="1"/>
</dbReference>
<evidence type="ECO:0000256" key="3">
    <source>
        <dbReference type="ARBA" id="ARBA00023110"/>
    </source>
</evidence>
<dbReference type="RefSeq" id="WP_211327516.1">
    <property type="nucleotide sequence ID" value="NZ_REFJ01000001.1"/>
</dbReference>
<dbReference type="Proteomes" id="UP000267187">
    <property type="component" value="Unassembled WGS sequence"/>
</dbReference>
<dbReference type="EC" id="5.2.1.8" evidence="6"/>
<dbReference type="InterPro" id="IPR001179">
    <property type="entry name" value="PPIase_FKBP_dom"/>
</dbReference>
<dbReference type="PROSITE" id="PS51257">
    <property type="entry name" value="PROKAR_LIPOPROTEIN"/>
    <property type="match status" value="1"/>
</dbReference>
<dbReference type="PANTHER" id="PTHR43811:SF19">
    <property type="entry name" value="39 KDA FK506-BINDING NUCLEAR PROTEIN"/>
    <property type="match status" value="1"/>
</dbReference>
<dbReference type="PROSITE" id="PS50059">
    <property type="entry name" value="FKBP_PPIASE"/>
    <property type="match status" value="1"/>
</dbReference>
<name>A0A3M0AC68_9GAMM</name>
<keyword evidence="3 5" id="KW-0697">Rotamase</keyword>
<dbReference type="FunFam" id="3.10.50.40:FF:000006">
    <property type="entry name" value="Peptidyl-prolyl cis-trans isomerase"/>
    <property type="match status" value="1"/>
</dbReference>
<protein>
    <recommendedName>
        <fullName evidence="6">Peptidyl-prolyl cis-trans isomerase</fullName>
        <ecNumber evidence="6">5.2.1.8</ecNumber>
    </recommendedName>
</protein>
<evidence type="ECO:0000313" key="9">
    <source>
        <dbReference type="Proteomes" id="UP000267187"/>
    </source>
</evidence>
<evidence type="ECO:0000259" key="7">
    <source>
        <dbReference type="PROSITE" id="PS50059"/>
    </source>
</evidence>
<dbReference type="Gene3D" id="1.10.287.460">
    <property type="entry name" value="Peptidyl-prolyl cis-trans isomerase, FKBP-type, N-terminal domain"/>
    <property type="match status" value="1"/>
</dbReference>
<dbReference type="Pfam" id="PF00254">
    <property type="entry name" value="FKBP_C"/>
    <property type="match status" value="1"/>
</dbReference>
<evidence type="ECO:0000313" key="8">
    <source>
        <dbReference type="EMBL" id="RMA82097.1"/>
    </source>
</evidence>
<reference evidence="8 9" key="1">
    <citation type="submission" date="2018-10" db="EMBL/GenBank/DDBJ databases">
        <title>Genomic Encyclopedia of Type Strains, Phase IV (KMG-IV): sequencing the most valuable type-strain genomes for metagenomic binning, comparative biology and taxonomic classification.</title>
        <authorList>
            <person name="Goeker M."/>
        </authorList>
    </citation>
    <scope>NUCLEOTIDE SEQUENCE [LARGE SCALE GENOMIC DNA]</scope>
    <source>
        <strain evidence="8 9">DSM 25080</strain>
    </source>
</reference>
<comment type="similarity">
    <text evidence="2 6">Belongs to the FKBP-type PPIase family.</text>
</comment>
<evidence type="ECO:0000256" key="4">
    <source>
        <dbReference type="ARBA" id="ARBA00023235"/>
    </source>
</evidence>
<feature type="domain" description="PPIase FKBP-type" evidence="7">
    <location>
        <begin position="161"/>
        <end position="246"/>
    </location>
</feature>
<sequence length="247" mass="26214">MKLKTLAAAVAISVTLVGCGEEETTTTDVAMQSSAPVETLEQRVSYLMGLQFGQQLSGGEFEISQNALEAGINDGLNGFEQRLSEEQITATLAEFQTMMEAQQIAAQQEAEATLASQSAENEAAGLAFLEENGARPEVITTESGLQYEVLVEGTGAQPSADDTVTVNYKGTFLDGSVFDDSSLHGGPATFGLDQVISGWTEGVALMKVGAKHKLYIPYNLAYGENGSMSIPPKSTLIFEVELLEIAE</sequence>
<evidence type="ECO:0000256" key="1">
    <source>
        <dbReference type="ARBA" id="ARBA00000971"/>
    </source>
</evidence>
<comment type="catalytic activity">
    <reaction evidence="1 5 6">
        <text>[protein]-peptidylproline (omega=180) = [protein]-peptidylproline (omega=0)</text>
        <dbReference type="Rhea" id="RHEA:16237"/>
        <dbReference type="Rhea" id="RHEA-COMP:10747"/>
        <dbReference type="Rhea" id="RHEA-COMP:10748"/>
        <dbReference type="ChEBI" id="CHEBI:83833"/>
        <dbReference type="ChEBI" id="CHEBI:83834"/>
        <dbReference type="EC" id="5.2.1.8"/>
    </reaction>
</comment>
<dbReference type="InterPro" id="IPR046357">
    <property type="entry name" value="PPIase_dom_sf"/>
</dbReference>
<dbReference type="Gene3D" id="3.10.50.40">
    <property type="match status" value="1"/>
</dbReference>
<organism evidence="8 9">
    <name type="scientific">Umboniibacter marinipuniceus</name>
    <dbReference type="NCBI Taxonomy" id="569599"/>
    <lineage>
        <taxon>Bacteria</taxon>
        <taxon>Pseudomonadati</taxon>
        <taxon>Pseudomonadota</taxon>
        <taxon>Gammaproteobacteria</taxon>
        <taxon>Cellvibrionales</taxon>
        <taxon>Cellvibrionaceae</taxon>
        <taxon>Umboniibacter</taxon>
    </lineage>
</organism>
<evidence type="ECO:0000256" key="5">
    <source>
        <dbReference type="PROSITE-ProRule" id="PRU00277"/>
    </source>
</evidence>
<dbReference type="GO" id="GO:0006457">
    <property type="term" value="P:protein folding"/>
    <property type="evidence" value="ECO:0007669"/>
    <property type="project" value="InterPro"/>
</dbReference>
<evidence type="ECO:0000256" key="6">
    <source>
        <dbReference type="RuleBase" id="RU003915"/>
    </source>
</evidence>
<dbReference type="InterPro" id="IPR000774">
    <property type="entry name" value="PPIase_FKBP_N"/>
</dbReference>
<dbReference type="AlphaFoldDB" id="A0A3M0AC68"/>
<dbReference type="EMBL" id="REFJ01000001">
    <property type="protein sequence ID" value="RMA82097.1"/>
    <property type="molecule type" value="Genomic_DNA"/>
</dbReference>
<dbReference type="SUPFAM" id="SSF54534">
    <property type="entry name" value="FKBP-like"/>
    <property type="match status" value="1"/>
</dbReference>
<gene>
    <name evidence="8" type="ORF">DFR27_0044</name>
</gene>
<dbReference type="InterPro" id="IPR036944">
    <property type="entry name" value="PPIase_FKBP_N_sf"/>
</dbReference>
<keyword evidence="9" id="KW-1185">Reference proteome</keyword>
<dbReference type="PANTHER" id="PTHR43811">
    <property type="entry name" value="FKBP-TYPE PEPTIDYL-PROLYL CIS-TRANS ISOMERASE FKPA"/>
    <property type="match status" value="1"/>
</dbReference>
<accession>A0A3M0AC68</accession>
<comment type="caution">
    <text evidence="8">The sequence shown here is derived from an EMBL/GenBank/DDBJ whole genome shotgun (WGS) entry which is preliminary data.</text>
</comment>
<keyword evidence="4 5" id="KW-0413">Isomerase</keyword>
<dbReference type="GO" id="GO:0003755">
    <property type="term" value="F:peptidyl-prolyl cis-trans isomerase activity"/>
    <property type="evidence" value="ECO:0007669"/>
    <property type="project" value="UniProtKB-UniRule"/>
</dbReference>
<proteinExistence type="inferred from homology"/>
<evidence type="ECO:0000256" key="2">
    <source>
        <dbReference type="ARBA" id="ARBA00006577"/>
    </source>
</evidence>